<organism evidence="1 2">
    <name type="scientific">Nocardioides jiangxiensis</name>
    <dbReference type="NCBI Taxonomy" id="3064524"/>
    <lineage>
        <taxon>Bacteria</taxon>
        <taxon>Bacillati</taxon>
        <taxon>Actinomycetota</taxon>
        <taxon>Actinomycetes</taxon>
        <taxon>Propionibacteriales</taxon>
        <taxon>Nocardioidaceae</taxon>
        <taxon>Nocardioides</taxon>
    </lineage>
</organism>
<evidence type="ECO:0000313" key="1">
    <source>
        <dbReference type="EMBL" id="MDO7868031.1"/>
    </source>
</evidence>
<evidence type="ECO:0000313" key="2">
    <source>
        <dbReference type="Proteomes" id="UP001233314"/>
    </source>
</evidence>
<name>A0ABT9AZK7_9ACTN</name>
<accession>A0ABT9AZK7</accession>
<keyword evidence="2" id="KW-1185">Reference proteome</keyword>
<dbReference type="Proteomes" id="UP001233314">
    <property type="component" value="Unassembled WGS sequence"/>
</dbReference>
<reference evidence="1 2" key="1">
    <citation type="submission" date="2023-07" db="EMBL/GenBank/DDBJ databases">
        <title>Nocardioides sp. nov WY-20 isolated from soil.</title>
        <authorList>
            <person name="Liu B."/>
            <person name="Wan Y."/>
        </authorList>
    </citation>
    <scope>NUCLEOTIDE SEQUENCE [LARGE SCALE GENOMIC DNA]</scope>
    <source>
        <strain evidence="1 2">WY-20</strain>
    </source>
</reference>
<dbReference type="RefSeq" id="WP_305027410.1">
    <property type="nucleotide sequence ID" value="NZ_JAUQTA010000001.1"/>
</dbReference>
<comment type="caution">
    <text evidence="1">The sequence shown here is derived from an EMBL/GenBank/DDBJ whole genome shotgun (WGS) entry which is preliminary data.</text>
</comment>
<protein>
    <submittedName>
        <fullName evidence="1">Uncharacterized protein</fullName>
    </submittedName>
</protein>
<proteinExistence type="predicted"/>
<sequence>MGTTRRGPLRLAHVLAQRVHGGVAPSSPAPVSPGDDGVVNVDSTVVTVDFRRAARLRLPIEPPTYGAAVLTFARPRSEMLLHPSAAR</sequence>
<gene>
    <name evidence="1" type="ORF">Q5722_06580</name>
</gene>
<dbReference type="EMBL" id="JAUQTA010000001">
    <property type="protein sequence ID" value="MDO7868031.1"/>
    <property type="molecule type" value="Genomic_DNA"/>
</dbReference>